<dbReference type="CDD" id="cd00751">
    <property type="entry name" value="thiolase"/>
    <property type="match status" value="1"/>
</dbReference>
<dbReference type="InterPro" id="IPR020610">
    <property type="entry name" value="Thiolase_AS"/>
</dbReference>
<organism evidence="8 9">
    <name type="scientific">Sphingobium fontiphilum</name>
    <dbReference type="NCBI Taxonomy" id="944425"/>
    <lineage>
        <taxon>Bacteria</taxon>
        <taxon>Pseudomonadati</taxon>
        <taxon>Pseudomonadota</taxon>
        <taxon>Alphaproteobacteria</taxon>
        <taxon>Sphingomonadales</taxon>
        <taxon>Sphingomonadaceae</taxon>
        <taxon>Sphingobium</taxon>
    </lineage>
</organism>
<evidence type="ECO:0000313" key="8">
    <source>
        <dbReference type="EMBL" id="MBB3982737.1"/>
    </source>
</evidence>
<proteinExistence type="inferred from homology"/>
<keyword evidence="9" id="KW-1185">Reference proteome</keyword>
<dbReference type="GO" id="GO:0003985">
    <property type="term" value="F:acetyl-CoA C-acetyltransferase activity"/>
    <property type="evidence" value="ECO:0007669"/>
    <property type="project" value="UniProtKB-EC"/>
</dbReference>
<feature type="active site" description="Proton acceptor" evidence="4">
    <location>
        <position position="386"/>
    </location>
</feature>
<gene>
    <name evidence="8" type="ORF">GGR44_002403</name>
</gene>
<dbReference type="RefSeq" id="WP_183955799.1">
    <property type="nucleotide sequence ID" value="NZ_JACIEB010000005.1"/>
</dbReference>
<dbReference type="AlphaFoldDB" id="A0A7W6DLD6"/>
<dbReference type="Pfam" id="PF02803">
    <property type="entry name" value="Thiolase_C"/>
    <property type="match status" value="1"/>
</dbReference>
<dbReference type="InterPro" id="IPR020613">
    <property type="entry name" value="Thiolase_CS"/>
</dbReference>
<evidence type="ECO:0000256" key="4">
    <source>
        <dbReference type="PIRSR" id="PIRSR000429-1"/>
    </source>
</evidence>
<keyword evidence="2 5" id="KW-0808">Transferase</keyword>
<evidence type="ECO:0000259" key="7">
    <source>
        <dbReference type="Pfam" id="PF02803"/>
    </source>
</evidence>
<evidence type="ECO:0000313" key="9">
    <source>
        <dbReference type="Proteomes" id="UP000552757"/>
    </source>
</evidence>
<dbReference type="InterPro" id="IPR020617">
    <property type="entry name" value="Thiolase_C"/>
</dbReference>
<dbReference type="NCBIfam" id="NF006090">
    <property type="entry name" value="PRK08242.1"/>
    <property type="match status" value="1"/>
</dbReference>
<dbReference type="PANTHER" id="PTHR43365:SF1">
    <property type="entry name" value="ACETYL-COA C-ACYLTRANSFERASE"/>
    <property type="match status" value="1"/>
</dbReference>
<evidence type="ECO:0000256" key="5">
    <source>
        <dbReference type="RuleBase" id="RU003557"/>
    </source>
</evidence>
<comment type="caution">
    <text evidence="8">The sequence shown here is derived from an EMBL/GenBank/DDBJ whole genome shotgun (WGS) entry which is preliminary data.</text>
</comment>
<dbReference type="NCBIfam" id="TIGR01930">
    <property type="entry name" value="AcCoA-C-Actrans"/>
    <property type="match status" value="1"/>
</dbReference>
<feature type="domain" description="Thiolase C-terminal" evidence="7">
    <location>
        <begin position="277"/>
        <end position="399"/>
    </location>
</feature>
<dbReference type="Gene3D" id="3.40.47.10">
    <property type="match status" value="2"/>
</dbReference>
<evidence type="ECO:0000256" key="3">
    <source>
        <dbReference type="ARBA" id="ARBA00023315"/>
    </source>
</evidence>
<sequence length="400" mass="42539">MEAYIYDHVRTPRGKGRPDGALHEVTSVQMATQLLEAIRDRNNLDTSLLDDVILGMAQPVGEQGGVLARAAVLQAGYAQTVAGQQIHRFCASGLDAVSLIAAQVHSGMIQAGIGGGVESMSRTVMGYDSGAWTSDPAVAYHNHYAPQGIGADIIATLDGFSREDVDRFAVESQRKAANAWENGYFKKSIVPIRDVLGEVLLDHDEHMRPGTTVESLAKLKPAFEGFGKGGFEAVAKAKYPQIEQLDYVHHGGNSSGIVDGAGIVLVGSKAFGERAGLKPRGRMRAYANIGSEPTIMLTAPAACSDKALKNAGMERKDIDLWELNEAFASVVMRFQNVMDIPDDKINVNGGAIAMGHPLGATGAMILGTVLDELERRDKETGLITLCAANGLGTAAIIERV</sequence>
<name>A0A7W6DLD6_9SPHN</name>
<evidence type="ECO:0000259" key="6">
    <source>
        <dbReference type="Pfam" id="PF00108"/>
    </source>
</evidence>
<evidence type="ECO:0000256" key="2">
    <source>
        <dbReference type="ARBA" id="ARBA00022679"/>
    </source>
</evidence>
<protein>
    <submittedName>
        <fullName evidence="8">Acetyl-CoA C-acetyltransferase</fullName>
        <ecNumber evidence="8">2.3.1.9</ecNumber>
    </submittedName>
</protein>
<feature type="active site" description="Acyl-thioester intermediate" evidence="4">
    <location>
        <position position="90"/>
    </location>
</feature>
<dbReference type="PROSITE" id="PS00099">
    <property type="entry name" value="THIOLASE_3"/>
    <property type="match status" value="1"/>
</dbReference>
<feature type="domain" description="Thiolase N-terminal" evidence="6">
    <location>
        <begin position="4"/>
        <end position="225"/>
    </location>
</feature>
<dbReference type="InterPro" id="IPR020616">
    <property type="entry name" value="Thiolase_N"/>
</dbReference>
<dbReference type="PANTHER" id="PTHR43365">
    <property type="entry name" value="BLR7806 PROTEIN"/>
    <property type="match status" value="1"/>
</dbReference>
<dbReference type="InterPro" id="IPR002155">
    <property type="entry name" value="Thiolase"/>
</dbReference>
<dbReference type="Pfam" id="PF00108">
    <property type="entry name" value="Thiolase_N"/>
    <property type="match status" value="1"/>
</dbReference>
<comment type="similarity">
    <text evidence="1 5">Belongs to the thiolase-like superfamily. Thiolase family.</text>
</comment>
<dbReference type="PIRSF" id="PIRSF000429">
    <property type="entry name" value="Ac-CoA_Ac_transf"/>
    <property type="match status" value="1"/>
</dbReference>
<evidence type="ECO:0000256" key="1">
    <source>
        <dbReference type="ARBA" id="ARBA00010982"/>
    </source>
</evidence>
<dbReference type="Proteomes" id="UP000552757">
    <property type="component" value="Unassembled WGS sequence"/>
</dbReference>
<reference evidence="8 9" key="1">
    <citation type="submission" date="2020-08" db="EMBL/GenBank/DDBJ databases">
        <title>Genomic Encyclopedia of Type Strains, Phase IV (KMG-IV): sequencing the most valuable type-strain genomes for metagenomic binning, comparative biology and taxonomic classification.</title>
        <authorList>
            <person name="Goeker M."/>
        </authorList>
    </citation>
    <scope>NUCLEOTIDE SEQUENCE [LARGE SCALE GENOMIC DNA]</scope>
    <source>
        <strain evidence="8 9">DSM 29348</strain>
    </source>
</reference>
<feature type="active site" description="Proton acceptor" evidence="4">
    <location>
        <position position="356"/>
    </location>
</feature>
<dbReference type="EC" id="2.3.1.9" evidence="8"/>
<dbReference type="PROSITE" id="PS00737">
    <property type="entry name" value="THIOLASE_2"/>
    <property type="match status" value="1"/>
</dbReference>
<keyword evidence="3 5" id="KW-0012">Acyltransferase</keyword>
<dbReference type="SUPFAM" id="SSF53901">
    <property type="entry name" value="Thiolase-like"/>
    <property type="match status" value="2"/>
</dbReference>
<dbReference type="EMBL" id="JACIEB010000005">
    <property type="protein sequence ID" value="MBB3982737.1"/>
    <property type="molecule type" value="Genomic_DNA"/>
</dbReference>
<dbReference type="InterPro" id="IPR016039">
    <property type="entry name" value="Thiolase-like"/>
</dbReference>
<accession>A0A7W6DLD6</accession>